<dbReference type="RefSeq" id="WP_163897898.1">
    <property type="nucleotide sequence ID" value="NZ_CP048425.1"/>
</dbReference>
<keyword evidence="1" id="KW-1133">Transmembrane helix</keyword>
<evidence type="ECO:0000313" key="3">
    <source>
        <dbReference type="Proteomes" id="UP000477849"/>
    </source>
</evidence>
<feature type="transmembrane region" description="Helical" evidence="1">
    <location>
        <begin position="195"/>
        <end position="215"/>
    </location>
</feature>
<protein>
    <submittedName>
        <fullName evidence="2">Uncharacterized protein</fullName>
    </submittedName>
</protein>
<name>A0A6M1S3V2_9HYPH</name>
<accession>A0A6M1S3V2</accession>
<feature type="transmembrane region" description="Helical" evidence="1">
    <location>
        <begin position="165"/>
        <end position="183"/>
    </location>
</feature>
<evidence type="ECO:0000313" key="2">
    <source>
        <dbReference type="EMBL" id="NGO65879.1"/>
    </source>
</evidence>
<organism evidence="2 3">
    <name type="scientific">Rhizobium daejeonense</name>
    <dbReference type="NCBI Taxonomy" id="240521"/>
    <lineage>
        <taxon>Bacteria</taxon>
        <taxon>Pseudomonadati</taxon>
        <taxon>Pseudomonadota</taxon>
        <taxon>Alphaproteobacteria</taxon>
        <taxon>Hyphomicrobiales</taxon>
        <taxon>Rhizobiaceae</taxon>
        <taxon>Rhizobium/Agrobacterium group</taxon>
        <taxon>Rhizobium</taxon>
    </lineage>
</organism>
<gene>
    <name evidence="2" type="ORF">G6N76_19575</name>
</gene>
<comment type="caution">
    <text evidence="2">The sequence shown here is derived from an EMBL/GenBank/DDBJ whole genome shotgun (WGS) entry which is preliminary data.</text>
</comment>
<dbReference type="AlphaFoldDB" id="A0A6M1S3V2"/>
<reference evidence="2 3" key="1">
    <citation type="submission" date="2020-02" db="EMBL/GenBank/DDBJ databases">
        <title>Genome sequence of the type strain CCBAU10050 of Rhizobium daejeonense.</title>
        <authorList>
            <person name="Gao J."/>
            <person name="Sun J."/>
        </authorList>
    </citation>
    <scope>NUCLEOTIDE SEQUENCE [LARGE SCALE GENOMIC DNA]</scope>
    <source>
        <strain evidence="2 3">CCBAU10050</strain>
    </source>
</reference>
<dbReference type="Proteomes" id="UP000477849">
    <property type="component" value="Unassembled WGS sequence"/>
</dbReference>
<proteinExistence type="predicted"/>
<keyword evidence="1" id="KW-0812">Transmembrane</keyword>
<sequence length="234" mass="25565">MNKTQLNRLICRKIENIESVEDFPSYVRRTKTVCIYAKDRLGIRSKGLVRITAYRDGAQVGSGVFCVDARGSKSGHLTAHETHLKDMGIAAEEALDFEISEASAADCAAWLSDNEDPERKAFGKILETSLDASRQAAEASIRARQNLDQAHLSEERAKIDKEKSYIYAIAAFVAGSLLDVGMIQEKFAIDIPKSVIIISAALAVILFVFAAKIAAMFRKLNGNKAALERQSVGG</sequence>
<keyword evidence="3" id="KW-1185">Reference proteome</keyword>
<keyword evidence="1" id="KW-0472">Membrane</keyword>
<dbReference type="EMBL" id="JAAKZH010000007">
    <property type="protein sequence ID" value="NGO65879.1"/>
    <property type="molecule type" value="Genomic_DNA"/>
</dbReference>
<evidence type="ECO:0000256" key="1">
    <source>
        <dbReference type="SAM" id="Phobius"/>
    </source>
</evidence>